<feature type="region of interest" description="Disordered" evidence="1">
    <location>
        <begin position="116"/>
        <end position="167"/>
    </location>
</feature>
<dbReference type="EMBL" id="OOIN01000017">
    <property type="protein sequence ID" value="SPO27283.1"/>
    <property type="molecule type" value="Genomic_DNA"/>
</dbReference>
<feature type="compositionally biased region" description="Polar residues" evidence="1">
    <location>
        <begin position="157"/>
        <end position="167"/>
    </location>
</feature>
<evidence type="ECO:0000256" key="1">
    <source>
        <dbReference type="SAM" id="MobiDB-lite"/>
    </source>
</evidence>
<gene>
    <name evidence="3" type="ORF">UTRI_10400</name>
</gene>
<sequence>MTWILSLGKMRSIGPSALFIVVLTATFAVAMDEEPQGSSNPEPRVYTQAVFIPEHHFYPVQESDAAYGGEPGWELRRTAPTRSNRLIGILPDLLRNEAEDHGADLHRMSLSYPSSSAFPANQAPRPNLASSWQPGQGFSSSVPDRTTTPRQPDHPGSSYQASDIRQPLEQQQGRAYTLGSDKFSMHTYPLDLPAFKHLYNDGASFENFEDHFDGRQLLTRGTLFRPDPEVLRAIQHKIWQQLAKSGIQTKPVDAAISLHEGEYLWPPVEALHPFVDRLGISSHTPVRKMRAEITHRLLIHSVEEPRLFRMDVQVGRDTRHILTFPVRHAEFDDGLLAAPGSKPWLFYEGVMHDGTGIPSHKIFRLAVLGSTYLPQGTDADLRAAGILKVAFLSAAQAPLH</sequence>
<dbReference type="AlphaFoldDB" id="A0A5C3E9C1"/>
<evidence type="ECO:0008006" key="5">
    <source>
        <dbReference type="Google" id="ProtNLM"/>
    </source>
</evidence>
<evidence type="ECO:0000313" key="4">
    <source>
        <dbReference type="Proteomes" id="UP000324022"/>
    </source>
</evidence>
<reference evidence="3 4" key="1">
    <citation type="submission" date="2018-03" db="EMBL/GenBank/DDBJ databases">
        <authorList>
            <person name="Guldener U."/>
        </authorList>
    </citation>
    <scope>NUCLEOTIDE SEQUENCE [LARGE SCALE GENOMIC DNA]</scope>
    <source>
        <strain evidence="3 4">NBRC100155</strain>
    </source>
</reference>
<feature type="compositionally biased region" description="Polar residues" evidence="1">
    <location>
        <begin position="128"/>
        <end position="150"/>
    </location>
</feature>
<dbReference type="OrthoDB" id="2556295at2759"/>
<feature type="signal peptide" evidence="2">
    <location>
        <begin position="1"/>
        <end position="30"/>
    </location>
</feature>
<feature type="chain" id="PRO_5023005440" description="Effector family protein Eff1" evidence="2">
    <location>
        <begin position="31"/>
        <end position="400"/>
    </location>
</feature>
<keyword evidence="4" id="KW-1185">Reference proteome</keyword>
<dbReference type="Proteomes" id="UP000324022">
    <property type="component" value="Unassembled WGS sequence"/>
</dbReference>
<proteinExistence type="predicted"/>
<accession>A0A5C3E9C1</accession>
<keyword evidence="2" id="KW-0732">Signal</keyword>
<organism evidence="3 4">
    <name type="scientific">Ustilago trichophora</name>
    <dbReference type="NCBI Taxonomy" id="86804"/>
    <lineage>
        <taxon>Eukaryota</taxon>
        <taxon>Fungi</taxon>
        <taxon>Dikarya</taxon>
        <taxon>Basidiomycota</taxon>
        <taxon>Ustilaginomycotina</taxon>
        <taxon>Ustilaginomycetes</taxon>
        <taxon>Ustilaginales</taxon>
        <taxon>Ustilaginaceae</taxon>
        <taxon>Ustilago</taxon>
    </lineage>
</organism>
<protein>
    <recommendedName>
        <fullName evidence="5">Effector family protein Eff1</fullName>
    </recommendedName>
</protein>
<name>A0A5C3E9C1_9BASI</name>
<evidence type="ECO:0000256" key="2">
    <source>
        <dbReference type="SAM" id="SignalP"/>
    </source>
</evidence>
<evidence type="ECO:0000313" key="3">
    <source>
        <dbReference type="EMBL" id="SPO27283.1"/>
    </source>
</evidence>